<dbReference type="NCBIfam" id="TIGR01965">
    <property type="entry name" value="VCBS_repeat"/>
    <property type="match status" value="4"/>
</dbReference>
<dbReference type="Pfam" id="PF17963">
    <property type="entry name" value="Big_9"/>
    <property type="match status" value="1"/>
</dbReference>
<dbReference type="EMBL" id="JEMY01000044">
    <property type="protein sequence ID" value="EXI86433.1"/>
    <property type="molecule type" value="Genomic_DNA"/>
</dbReference>
<gene>
    <name evidence="7" type="ORF">AW11_03213</name>
</gene>
<dbReference type="PANTHER" id="PTHR45739">
    <property type="entry name" value="MATRIX PROTEIN, PUTATIVE-RELATED"/>
    <property type="match status" value="1"/>
</dbReference>
<dbReference type="Gene3D" id="2.60.40.10">
    <property type="entry name" value="Immunoglobulins"/>
    <property type="match status" value="3"/>
</dbReference>
<feature type="compositionally biased region" description="Polar residues" evidence="4">
    <location>
        <begin position="2924"/>
        <end position="2938"/>
    </location>
</feature>
<dbReference type="InterPro" id="IPR039005">
    <property type="entry name" value="CSPG_rpt"/>
</dbReference>
<dbReference type="STRING" id="1454004.AW11_03213"/>
<dbReference type="PATRIC" id="fig|1454004.3.peg.3314"/>
<feature type="domain" description="DUF4347" evidence="5">
    <location>
        <begin position="65"/>
        <end position="220"/>
    </location>
</feature>
<feature type="region of interest" description="Disordered" evidence="4">
    <location>
        <begin position="4120"/>
        <end position="4153"/>
    </location>
</feature>
<dbReference type="Pfam" id="PF16184">
    <property type="entry name" value="Cadherin_3"/>
    <property type="match status" value="4"/>
</dbReference>
<feature type="compositionally biased region" description="Low complexity" evidence="4">
    <location>
        <begin position="4120"/>
        <end position="4143"/>
    </location>
</feature>
<feature type="domain" description="RapA2 cadherin-like" evidence="6">
    <location>
        <begin position="3689"/>
        <end position="3770"/>
    </location>
</feature>
<feature type="compositionally biased region" description="Polar residues" evidence="4">
    <location>
        <begin position="2596"/>
        <end position="2606"/>
    </location>
</feature>
<name>A0A011NUP8_ACCRE</name>
<evidence type="ECO:0000313" key="8">
    <source>
        <dbReference type="Proteomes" id="UP000022141"/>
    </source>
</evidence>
<evidence type="ECO:0000256" key="2">
    <source>
        <dbReference type="ARBA" id="ARBA00022737"/>
    </source>
</evidence>
<dbReference type="PANTHER" id="PTHR45739:SF11">
    <property type="entry name" value="FRAS1-RELATED EXTRACELLULAR MATRIX PROTEIN 1-LIKE ISOFORM X1"/>
    <property type="match status" value="1"/>
</dbReference>
<dbReference type="InterPro" id="IPR013783">
    <property type="entry name" value="Ig-like_fold"/>
</dbReference>
<keyword evidence="8" id="KW-1185">Reference proteome</keyword>
<evidence type="ECO:0000256" key="1">
    <source>
        <dbReference type="ARBA" id="ARBA00022729"/>
    </source>
</evidence>
<proteinExistence type="predicted"/>
<dbReference type="eggNOG" id="COG3210">
    <property type="taxonomic scope" value="Bacteria"/>
</dbReference>
<feature type="region of interest" description="Disordered" evidence="4">
    <location>
        <begin position="2596"/>
        <end position="2617"/>
    </location>
</feature>
<keyword evidence="3" id="KW-0325">Glycoprotein</keyword>
<dbReference type="Proteomes" id="UP000022141">
    <property type="component" value="Unassembled WGS sequence"/>
</dbReference>
<dbReference type="Gene3D" id="2.60.40.1200">
    <property type="match status" value="2"/>
</dbReference>
<reference evidence="7" key="1">
    <citation type="submission" date="2014-02" db="EMBL/GenBank/DDBJ databases">
        <title>Expanding our view of genomic diversity in Candidatus Accumulibacter clades.</title>
        <authorList>
            <person name="Skennerton C.T."/>
            <person name="Barr J.J."/>
            <person name="Slater F.R."/>
            <person name="Bond P.L."/>
            <person name="Tyson G.W."/>
        </authorList>
    </citation>
    <scope>NUCLEOTIDE SEQUENCE [LARGE SCALE GENOMIC DNA]</scope>
</reference>
<feature type="domain" description="RapA2 cadherin-like" evidence="6">
    <location>
        <begin position="1860"/>
        <end position="1933"/>
    </location>
</feature>
<dbReference type="eggNOG" id="COG3898">
    <property type="taxonomic scope" value="Bacteria"/>
</dbReference>
<dbReference type="Pfam" id="PF14252">
    <property type="entry name" value="DUF4347"/>
    <property type="match status" value="1"/>
</dbReference>
<keyword evidence="1" id="KW-0732">Signal</keyword>
<comment type="caution">
    <text evidence="7">The sequence shown here is derived from an EMBL/GenBank/DDBJ whole genome shotgun (WGS) entry which is preliminary data.</text>
</comment>
<dbReference type="InterPro" id="IPR025592">
    <property type="entry name" value="DUF4347"/>
</dbReference>
<dbReference type="InterPro" id="IPR040853">
    <property type="entry name" value="RapA2_cadherin-like"/>
</dbReference>
<evidence type="ECO:0000256" key="4">
    <source>
        <dbReference type="SAM" id="MobiDB-lite"/>
    </source>
</evidence>
<feature type="region of interest" description="Disordered" evidence="4">
    <location>
        <begin position="989"/>
        <end position="1008"/>
    </location>
</feature>
<evidence type="ECO:0000259" key="6">
    <source>
        <dbReference type="Pfam" id="PF17803"/>
    </source>
</evidence>
<feature type="domain" description="RapA2 cadherin-like" evidence="6">
    <location>
        <begin position="3324"/>
        <end position="3409"/>
    </location>
</feature>
<feature type="domain" description="RapA2 cadherin-like" evidence="6">
    <location>
        <begin position="3437"/>
        <end position="3520"/>
    </location>
</feature>
<dbReference type="InterPro" id="IPR010221">
    <property type="entry name" value="VCBS_dom"/>
</dbReference>
<evidence type="ECO:0000313" key="7">
    <source>
        <dbReference type="EMBL" id="EXI86433.1"/>
    </source>
</evidence>
<dbReference type="PROSITE" id="PS51854">
    <property type="entry name" value="CSPG"/>
    <property type="match status" value="3"/>
</dbReference>
<feature type="domain" description="RapA2 cadherin-like" evidence="6">
    <location>
        <begin position="3556"/>
        <end position="3653"/>
    </location>
</feature>
<accession>A0A011NUP8</accession>
<dbReference type="InterPro" id="IPR051561">
    <property type="entry name" value="FRAS1_ECM"/>
</dbReference>
<protein>
    <submittedName>
        <fullName evidence="7">VCBS repeat protein</fullName>
    </submittedName>
</protein>
<feature type="region of interest" description="Disordered" evidence="4">
    <location>
        <begin position="2917"/>
        <end position="2938"/>
    </location>
</feature>
<feature type="domain" description="RapA2 cadherin-like" evidence="6">
    <location>
        <begin position="335"/>
        <end position="423"/>
    </location>
</feature>
<sequence>MTKNRPSLPPWSPRRLTMALEPRHLFDGAAPVEVAAAVQDDGAAAVRDAPAPAPVVPVEAPPRELVVVDSRLVHSIDVEKLLAGPAKVVLLDPHSAGLAQLAAALDGEQNLAAIHILSHGSREGLLLGLGLVDQSELQRQGALLASIGSALSADGDILLYGCDVAADNRAFIDTLAGLTQADVAASSDATGSAALGGNWVLEMTAGPIEARALALADFEHLLAPPSIVDGGGARTTSEDTPLAVTGISIADADAGDMQTVTLVVSGGTITLHAGSGASIAGDGSANLVFSGTLTQVNTALDGMSFAPTADYFGAASIAVYTDDSGDGSGSVGPTTVTLTVTPVDDLPAGRADTIAVTEDATAAVMGNVLANDINVDAPIDTLGVIALRTGTVAAGSGTAGSVGNPLLGSYGSLTVGADGAYSYSLNNTLATVQALAAGDTLTENFTYTLSDGHSTAQADITVTVGGNNDAPRIVGTPAILVASSIPENATNGENPGTLVSTLLSNVDGHRVVSDVDAGTVLGIAIYDSNVSNGMSGVWEYSLDGGGSWTSAAPFSPTAALLLPAAARLRFVADSNADDGKESGVARISYYAWDRSDGASAGATASVGASERGGAQPFSTAGLAADFIVTARNDVPTLVPVALELNEGSTRTITITELPVVDQDNGVDQLTYRVEPPLAGKGQLLRNGIALSVGSIFTQKDVQDGRISYRHTGSELFADDSDSVTLTLRDGAGGEIPVVLPIVIRDVNAQIAITGTTQTVAERVGSEASDFTVLNLGLNDADGVPDDMTLTITSLPAAAVGRLQYWNGSIYVDVFAGLELTGTQLANRLRFISSGAEPAAVSGSDFAGPYQPTASFTVVASDNKAPTPSSAAATVTLTVVARNDPPTPVTQLLTALQGGPAVAITPQFLTSSDPDSAAANRVYTVNSFPRAGLLELNGEVIGVGSTFTEDDLSSGRLTYTHDGRATDGLPSIADDSFDFSVNDRDGGVSTGTLEIDVSPTATSGPGTGGTLRGITAEGLFTGIDNVTLTGSDSYTLAAVPTYGTLYLDGAALAAGSGSFSQAQLDDGRVVYVNNGAEPAGYGTPYRDAFTVTRSGGAVAGSSTIALIVTPVNDAPTIAQGSSNGGSVMEASAVGGLDDRNLTGVTNAVKLTSTNLQHVDPDTDPAALAYVLESAPLGGDLRHWSGAAWVVIAQGGTFAASEVAAGNVAYFHSADSELRSDSIVVHLRDGGVVQVGDVAYSPIRELGFVTVNDGLNSLAINKGAVARSPSRTVSFTITNVNDAPLAYARNFVVDEGYDTNRDGHDDNLGRIQVLNANILAASDSDDDLATATYTIVSLPQRGVLEIDRGAGAGFVPVIAGEQFDYLLLSGGKLRYVQDGSDTVLTDSFTWQVNDPAGLFSNVATVSIDILPKNDPPVVFNNTGATVPEGGVSHITYSMLGSEFPVDTDTDNTSRQAQFRLTAAVQNGTLYLDKPGVITALGVGAAFTLEDIQNGYLKYRHNGSETPLTDHFDFTISDGSGDNEPSARFNITILPVNDAPQLSALNPLTYFEDDGATLIDPAVNFNDVDLANGASYNAGTTLTIAYTLGSGTIGDQLSLRNQGAGANQVGFNAGSGEVSYAGTVIATVNPADSATNGANGAQLVITFNASANVAAVKAVLENLTFQNTDLANASQLTAQATRSLRYTFVDGGGAASRQDDAGTTLQGVDTVVVDTSIIVKQRNDAPVMNPGDTVLAPISEDETSNGGSLRVSTLLGGSSDVDNGFLQGIAISGLSSGNGSWQVSRDSSNGSDGLWTAIGSVSPNSSLLLDPNAWVRFIPDGRNATTASFTYRAWDQTTGSVGGRANSSLTGGTTAFSIEDNLVSLTVTAVNDAPVLADTTLTMSEREDAGPPLGAVGTLVSSLLGGISDVDNGDPKGLAIIGANASAGSWHFSTDGGANWLPLGDPSPTSAVLLAPDARLYFQPNTDYNGVQAAALSVRAWDQSSGSNGASGVDTTSGSAATRAFSTATDSVALTVTALNDAPTIANGTPVITAVGAANENTPIALGSIFTLGDADLARAEGSNLGQITLAVPHGAFVLNTTGVTLTAGSQATDRGAGDWGGGSSTLTFTGTLAQLQAALNTVQYVPGDDPDASETISVSFDDLNNAGAGAAGGGSDVHSVNASVRIDGITAVNDAPTISAPATVTASEDVAFSFANSVSIADPDARNADVEVVLSIPTGSLTLTPGATVSTGLGSGTLTLRGTVSQINSALATLSYTSAPDANNLNVSDLVPRTLTITVSDLGNSPGNPATAATASASTLINLTPVNDTPTLDVDPAAGVQAARAVTTTVNENATTVIDGIVLADPRDSNDGGYGSNTFVVITAVHGTLAVDGSPAGVTAVTSGSPGGRSITLTGSIAAINAAIAAGDLNYTPDSNFSGNDTLSLLFDDAGNSGVTGSDPTTAAATIPLLVSGVNDAPLFSGLGGSVAFTEDGTPVVLDRVGDGLASLTDPELSGYDNWGGAVLTLQRTGETGNPGVATDDVFGLTGSGNVGVNFNGNEVRIGAGVVGTFTRINGVLSITFGEATTTAQVNTVLQALTYSNSNDNPPTQVSIGYTIDDGNTNGGTHPQGTGGPRSGSASVSVGITANNDAPVLTAAGSPLTASFFEDDGVFVSALPPATISDPELSAFGGGNGDWGGAILSVNRAGGANGDDLFGVSGGVNLVGDRLRIGTLEVGSFTNAGGVFAVTFDPGTTSVQVQAVADGLTYSNSRQSLGNSQDEIIELLWTVNDGNAALAGAQGEGGPKQGTLLSNGNGSSITLRGRNDAPVLDPATVRAISVAEDDPLALGGTVGTAVADLSGGVSDVDMNPLRGVAITATDNTLGTWLYTVDGGTSWIPIGAVGDDQALLLRDSDRVYFQPNPDSNGTVAAGLTLRAWDRTAGNPGDKVNTSGSNNGGSTPFSTASDSVALTVGAQNDAPTRLLANVALPASLEDAASPSQATITNLFNAAFSDAKDDQGAFSGGSLANALAGIVVTGNAAASGEGKWQYLADGNPAWTDIPTTLTSASGLFLPATYTLRFQPAADWNGSPGSLTVRLVDDSAGVLPAAGSSVNVANDTALSGGTTRYSDSANAVSLGTSIASVNDAPAGADRTINAIEDTAYSFQAADFTFIDAHDSPPDSFAAVLISTLPGSGILRLSGIEVTEGQSIAAADIANLTWTPPLDANGPAVASFTFQVVDDGGRANGGMDTDPTANTITFAVSAVADITDDSVSTHSAVALRFNPLSGTNGATADNFENPAAAITAIGSPAHGNAVLNGDGTITYTATPGYVGADSFTYTVSSGGVTETATISVTVTNAAPVANPDTASTLEDTPVSGNVLANDTDGDAGDTLTVTRFVVDGVTVSVPAGASGGSTLIAGVGNVTVRADGSYTFTPLDNWHGSVPTLTYTLTDTAGATASSTLAINVGDVNDPPLANDDAYDTTDTAGPPGGTPINGNVLVNDTDADAGTTLQVVAINGGAGSVGGNTSGSFGTLTLAADGRFSYAVERSDVTVQALLRGQSLTDTFSYTISDGDGGTSTATLTFTIHGTNDAPSAGNDSNALGEEQSTASGNVISGARTNGSGVSSIDLAARDIDPDGDPLTVVGIMRPGGSAGSIDLPLAGSFGAITIAADGSYSYALDNANVAVQRLHEGETLSESFVYTTSDGRGALVDATITITITGSNDQPLAVADVNRIAEDATLTATGNVLDNDSDVDSNSALSVVAVSGSAPGTVNGRTSGSYGTLTLNGDGSYSYRIDNGNGAVQALGVGQTLTDTFSYTVSDGEGGTATTTLTITIDGRNEAPVAVADTASTAEDSVLSGNVLANDNDPDGSHSLLAVTQFAVNGLVVAVPPGAVGGSLVIAGVGTLTLTADGDYRFTPLADWNGRVPTVTYTIRDGAGATASSTLDITVTPVADFRVPPYVLQDNDVAPWLEVDRVDRIIRRIEQSFAPAHYVLQQVNRAQASLAEGVAALLGVYDARETGDLRSLLRDFDQTLTPGQFVLKQGVAFSRQLLAELAQRARANSRLALGGESLYDDLSIFSPLGIAANSGGVQADAATTAMPAPAFEAPGGAEVSEGIDGIDGMDERARDGGGNAIAVDALLPPVPAATRPTPGAAARSFSEQLRQSQSERRRLPLA</sequence>
<feature type="compositionally biased region" description="Basic and acidic residues" evidence="4">
    <location>
        <begin position="4144"/>
        <end position="4153"/>
    </location>
</feature>
<dbReference type="NCBIfam" id="NF012211">
    <property type="entry name" value="tand_rpt_95"/>
    <property type="match status" value="4"/>
</dbReference>
<organism evidence="7 8">
    <name type="scientific">Accumulibacter regalis</name>
    <dbReference type="NCBI Taxonomy" id="522306"/>
    <lineage>
        <taxon>Bacteria</taxon>
        <taxon>Pseudomonadati</taxon>
        <taxon>Pseudomonadota</taxon>
        <taxon>Betaproteobacteria</taxon>
        <taxon>Candidatus Accumulibacter</taxon>
    </lineage>
</organism>
<dbReference type="GO" id="GO:0009653">
    <property type="term" value="P:anatomical structure morphogenesis"/>
    <property type="evidence" value="ECO:0007669"/>
    <property type="project" value="TreeGrafter"/>
</dbReference>
<dbReference type="Pfam" id="PF17803">
    <property type="entry name" value="Cadherin_4"/>
    <property type="match status" value="7"/>
</dbReference>
<feature type="domain" description="RapA2 cadherin-like" evidence="6">
    <location>
        <begin position="1270"/>
        <end position="1345"/>
    </location>
</feature>
<keyword evidence="2" id="KW-0677">Repeat</keyword>
<dbReference type="eggNOG" id="COG2931">
    <property type="taxonomic scope" value="Bacteria"/>
</dbReference>
<evidence type="ECO:0000256" key="3">
    <source>
        <dbReference type="ARBA" id="ARBA00023180"/>
    </source>
</evidence>
<evidence type="ECO:0000259" key="5">
    <source>
        <dbReference type="Pfam" id="PF14252"/>
    </source>
</evidence>
<dbReference type="Gene3D" id="2.60.40.3440">
    <property type="match status" value="1"/>
</dbReference>
<dbReference type="eggNOG" id="COG4932">
    <property type="taxonomic scope" value="Bacteria"/>
</dbReference>